<sequence length="194" mass="22774">MGLFDDLSRFLESRLEEFLKNNPHLELEALLDQLRQQEGDTLKLIADLQLQEKRSQDEILATATEIQKWHERVQKAKAANREDLASAAQEREAALLRQGNQQWAKMQGIKDRIKQSKELYQKIQVRRQEVQTKATQAQATRAQAQKQTKTQQRMESDGWWKSTNSSSSFDDLEEQFLRLETDDELQRMKRQMGK</sequence>
<evidence type="ECO:0000256" key="2">
    <source>
        <dbReference type="SAM" id="MobiDB-lite"/>
    </source>
</evidence>
<dbReference type="AlphaFoldDB" id="A0A433VKP6"/>
<dbReference type="EMBL" id="RSCL01000006">
    <property type="protein sequence ID" value="RUT06651.1"/>
    <property type="molecule type" value="Genomic_DNA"/>
</dbReference>
<comment type="caution">
    <text evidence="3">The sequence shown here is derived from an EMBL/GenBank/DDBJ whole genome shotgun (WGS) entry which is preliminary data.</text>
</comment>
<dbReference type="PANTHER" id="PTHR31088:SF6">
    <property type="entry name" value="PHAGE SHOCK PROTEIN A"/>
    <property type="match status" value="1"/>
</dbReference>
<dbReference type="PANTHER" id="PTHR31088">
    <property type="entry name" value="MEMBRANE-ASSOCIATED PROTEIN VIPP1, CHLOROPLASTIC"/>
    <property type="match status" value="1"/>
</dbReference>
<proteinExistence type="inferred from homology"/>
<dbReference type="Proteomes" id="UP000271624">
    <property type="component" value="Unassembled WGS sequence"/>
</dbReference>
<evidence type="ECO:0000313" key="4">
    <source>
        <dbReference type="Proteomes" id="UP000271624"/>
    </source>
</evidence>
<feature type="region of interest" description="Disordered" evidence="2">
    <location>
        <begin position="138"/>
        <end position="168"/>
    </location>
</feature>
<dbReference type="InterPro" id="IPR007157">
    <property type="entry name" value="PspA_VIPP1"/>
</dbReference>
<feature type="compositionally biased region" description="Low complexity" evidence="2">
    <location>
        <begin position="138"/>
        <end position="151"/>
    </location>
</feature>
<dbReference type="OrthoDB" id="511898at2"/>
<evidence type="ECO:0008006" key="5">
    <source>
        <dbReference type="Google" id="ProtNLM"/>
    </source>
</evidence>
<reference evidence="3" key="1">
    <citation type="submission" date="2018-12" db="EMBL/GenBank/DDBJ databases">
        <authorList>
            <person name="Will S."/>
            <person name="Neumann-Schaal M."/>
            <person name="Henke P."/>
        </authorList>
    </citation>
    <scope>NUCLEOTIDE SEQUENCE</scope>
    <source>
        <strain evidence="3">PCC 7102</strain>
    </source>
</reference>
<organism evidence="3 4">
    <name type="scientific">Dulcicalothrix desertica PCC 7102</name>
    <dbReference type="NCBI Taxonomy" id="232991"/>
    <lineage>
        <taxon>Bacteria</taxon>
        <taxon>Bacillati</taxon>
        <taxon>Cyanobacteriota</taxon>
        <taxon>Cyanophyceae</taxon>
        <taxon>Nostocales</taxon>
        <taxon>Calotrichaceae</taxon>
        <taxon>Dulcicalothrix</taxon>
    </lineage>
</organism>
<dbReference type="InterPro" id="IPR030816">
    <property type="entry name" value="CHP04376"/>
</dbReference>
<gene>
    <name evidence="3" type="ORF">DSM106972_029080</name>
</gene>
<keyword evidence="4" id="KW-1185">Reference proteome</keyword>
<evidence type="ECO:0000256" key="1">
    <source>
        <dbReference type="ARBA" id="ARBA00043985"/>
    </source>
</evidence>
<evidence type="ECO:0000313" key="3">
    <source>
        <dbReference type="EMBL" id="RUT06651.1"/>
    </source>
</evidence>
<reference evidence="3" key="2">
    <citation type="journal article" date="2019" name="Genome Biol. Evol.">
        <title>Day and night: Metabolic profiles and evolutionary relationships of six axenic non-marine cyanobacteria.</title>
        <authorList>
            <person name="Will S.E."/>
            <person name="Henke P."/>
            <person name="Boedeker C."/>
            <person name="Huang S."/>
            <person name="Brinkmann H."/>
            <person name="Rohde M."/>
            <person name="Jarek M."/>
            <person name="Friedl T."/>
            <person name="Seufert S."/>
            <person name="Schumacher M."/>
            <person name="Overmann J."/>
            <person name="Neumann-Schaal M."/>
            <person name="Petersen J."/>
        </authorList>
    </citation>
    <scope>NUCLEOTIDE SEQUENCE [LARGE SCALE GENOMIC DNA]</scope>
    <source>
        <strain evidence="3">PCC 7102</strain>
    </source>
</reference>
<name>A0A433VKP6_9CYAN</name>
<comment type="similarity">
    <text evidence="1">Belongs to the PspA/Vipp/IM30 family.</text>
</comment>
<dbReference type="RefSeq" id="WP_127081437.1">
    <property type="nucleotide sequence ID" value="NZ_RSCL01000006.1"/>
</dbReference>
<accession>A0A433VKP6</accession>
<protein>
    <recommendedName>
        <fullName evidence="5">TIGR04376 family protein</fullName>
    </recommendedName>
</protein>
<dbReference type="NCBIfam" id="TIGR04376">
    <property type="entry name" value="TIGR04376 family protein"/>
    <property type="match status" value="1"/>
</dbReference>